<dbReference type="RefSeq" id="XP_058974268.1">
    <property type="nucleotide sequence ID" value="XM_059118285.1"/>
</dbReference>
<sequence length="188" mass="21420">MYPPPSTKKIVQISEESLAPTYVHFVVDNEYYIATQQDMRKIEDVRLISFQKLQQNGNVYPIDPQSVEYLLQVLKSGAANIICVTNKSNDVYPQPMDTSPCGAKYSIEEQLKWDRCSNTKQMPFPFTYSKGTSTTDLMACLEKQTTPKCPKKVSFSCATQTHESITTTTCQDAREQRKQKKLISSYFS</sequence>
<evidence type="ECO:0000313" key="1">
    <source>
        <dbReference type="Proteomes" id="UP001652621"/>
    </source>
</evidence>
<dbReference type="RefSeq" id="XP_005189378.2">
    <property type="nucleotide sequence ID" value="XM_005189321.3"/>
</dbReference>
<proteinExistence type="predicted"/>
<name>A0ABM3UL63_MUSDO</name>
<dbReference type="VEuPathDB" id="VectorBase:MDOMA2_010937"/>
<keyword evidence="1" id="KW-1185">Reference proteome</keyword>
<evidence type="ECO:0000313" key="3">
    <source>
        <dbReference type="RefSeq" id="XP_058974268.1"/>
    </source>
</evidence>
<evidence type="ECO:0000313" key="2">
    <source>
        <dbReference type="RefSeq" id="XP_005189378.2"/>
    </source>
</evidence>
<dbReference type="VEuPathDB" id="VectorBase:MDOA004823"/>
<protein>
    <submittedName>
        <fullName evidence="2">Uncharacterized protein LOC101899938 isoform X1</fullName>
    </submittedName>
    <submittedName>
        <fullName evidence="3">Uncharacterized protein LOC131800675 isoform X1</fullName>
    </submittedName>
</protein>
<organism evidence="1 3">
    <name type="scientific">Musca domestica</name>
    <name type="common">House fly</name>
    <dbReference type="NCBI Taxonomy" id="7370"/>
    <lineage>
        <taxon>Eukaryota</taxon>
        <taxon>Metazoa</taxon>
        <taxon>Ecdysozoa</taxon>
        <taxon>Arthropoda</taxon>
        <taxon>Hexapoda</taxon>
        <taxon>Insecta</taxon>
        <taxon>Pterygota</taxon>
        <taxon>Neoptera</taxon>
        <taxon>Endopterygota</taxon>
        <taxon>Diptera</taxon>
        <taxon>Brachycera</taxon>
        <taxon>Muscomorpha</taxon>
        <taxon>Muscoidea</taxon>
        <taxon>Muscidae</taxon>
        <taxon>Musca</taxon>
    </lineage>
</organism>
<accession>A0ABM3UL63</accession>
<dbReference type="GeneID" id="131800675"/>
<dbReference type="OrthoDB" id="7740281at2759"/>
<dbReference type="Proteomes" id="UP001652621">
    <property type="component" value="Unplaced"/>
</dbReference>
<dbReference type="STRING" id="7370.A0A1I8MH39"/>
<dbReference type="eggNOG" id="ENOG502TBGK">
    <property type="taxonomic scope" value="Eukaryota"/>
</dbReference>
<gene>
    <name evidence="3" type="primary">LOC131800675</name>
    <name evidence="2" type="synonym">LOC101899938</name>
</gene>
<reference evidence="2 3" key="1">
    <citation type="submission" date="2025-05" db="UniProtKB">
        <authorList>
            <consortium name="RefSeq"/>
        </authorList>
    </citation>
    <scope>IDENTIFICATION</scope>
    <source>
        <strain evidence="2 3">Aabys</strain>
        <tissue evidence="2 3">Whole body</tissue>
    </source>
</reference>